<evidence type="ECO:0000313" key="3">
    <source>
        <dbReference type="EMBL" id="KIW43043.1"/>
    </source>
</evidence>
<dbReference type="RefSeq" id="XP_016263259.1">
    <property type="nucleotide sequence ID" value="XM_016405053.1"/>
</dbReference>
<feature type="region of interest" description="Disordered" evidence="1">
    <location>
        <begin position="471"/>
        <end position="496"/>
    </location>
</feature>
<dbReference type="PANTHER" id="PTHR22642">
    <property type="entry name" value="IMIDAZOLONEPROPIONASE"/>
    <property type="match status" value="1"/>
</dbReference>
<organism evidence="3 4">
    <name type="scientific">Exophiala oligosperma</name>
    <dbReference type="NCBI Taxonomy" id="215243"/>
    <lineage>
        <taxon>Eukaryota</taxon>
        <taxon>Fungi</taxon>
        <taxon>Dikarya</taxon>
        <taxon>Ascomycota</taxon>
        <taxon>Pezizomycotina</taxon>
        <taxon>Eurotiomycetes</taxon>
        <taxon>Chaetothyriomycetidae</taxon>
        <taxon>Chaetothyriales</taxon>
        <taxon>Herpotrichiellaceae</taxon>
        <taxon>Exophiala</taxon>
    </lineage>
</organism>
<dbReference type="GO" id="GO:0016810">
    <property type="term" value="F:hydrolase activity, acting on carbon-nitrogen (but not peptide) bonds"/>
    <property type="evidence" value="ECO:0007669"/>
    <property type="project" value="InterPro"/>
</dbReference>
<feature type="domain" description="Amidohydrolase 3" evidence="2">
    <location>
        <begin position="62"/>
        <end position="561"/>
    </location>
</feature>
<keyword evidence="4" id="KW-1185">Reference proteome</keyword>
<dbReference type="InterPro" id="IPR013108">
    <property type="entry name" value="Amidohydro_3"/>
</dbReference>
<dbReference type="Gene3D" id="2.30.40.10">
    <property type="entry name" value="Urease, subunit C, domain 1"/>
    <property type="match status" value="1"/>
</dbReference>
<dbReference type="VEuPathDB" id="FungiDB:PV06_04191"/>
<dbReference type="OrthoDB" id="194468at2759"/>
<gene>
    <name evidence="3" type="ORF">PV06_04191</name>
</gene>
<dbReference type="STRING" id="215243.A0A0D2DJA9"/>
<dbReference type="EMBL" id="KN847335">
    <property type="protein sequence ID" value="KIW43043.1"/>
    <property type="molecule type" value="Genomic_DNA"/>
</dbReference>
<evidence type="ECO:0000256" key="1">
    <source>
        <dbReference type="SAM" id="MobiDB-lite"/>
    </source>
</evidence>
<protein>
    <recommendedName>
        <fullName evidence="2">Amidohydrolase 3 domain-containing protein</fullName>
    </recommendedName>
</protein>
<dbReference type="GeneID" id="27356265"/>
<dbReference type="Gene3D" id="3.20.20.140">
    <property type="entry name" value="Metal-dependent hydrolases"/>
    <property type="match status" value="1"/>
</dbReference>
<dbReference type="InterPro" id="IPR011059">
    <property type="entry name" value="Metal-dep_hydrolase_composite"/>
</dbReference>
<dbReference type="InterPro" id="IPR032466">
    <property type="entry name" value="Metal_Hydrolase"/>
</dbReference>
<dbReference type="HOGENOM" id="CLU_009942_6_2_1"/>
<dbReference type="Pfam" id="PF07969">
    <property type="entry name" value="Amidohydro_3"/>
    <property type="match status" value="1"/>
</dbReference>
<name>A0A0D2DJA9_9EURO</name>
<accession>A0A0D2DJA9</accession>
<reference evidence="3 4" key="1">
    <citation type="submission" date="2015-01" db="EMBL/GenBank/DDBJ databases">
        <title>The Genome Sequence of Exophiala oligosperma CBS72588.</title>
        <authorList>
            <consortium name="The Broad Institute Genomics Platform"/>
            <person name="Cuomo C."/>
            <person name="de Hoog S."/>
            <person name="Gorbushina A."/>
            <person name="Stielow B."/>
            <person name="Teixiera M."/>
            <person name="Abouelleil A."/>
            <person name="Chapman S.B."/>
            <person name="Priest M."/>
            <person name="Young S.K."/>
            <person name="Wortman J."/>
            <person name="Nusbaum C."/>
            <person name="Birren B."/>
        </authorList>
    </citation>
    <scope>NUCLEOTIDE SEQUENCE [LARGE SCALE GENOMIC DNA]</scope>
    <source>
        <strain evidence="3 4">CBS 72588</strain>
    </source>
</reference>
<evidence type="ECO:0000313" key="4">
    <source>
        <dbReference type="Proteomes" id="UP000053342"/>
    </source>
</evidence>
<dbReference type="SUPFAM" id="SSF51338">
    <property type="entry name" value="Composite domain of metallo-dependent hydrolases"/>
    <property type="match status" value="1"/>
</dbReference>
<dbReference type="AlphaFoldDB" id="A0A0D2DJA9"/>
<dbReference type="Proteomes" id="UP000053342">
    <property type="component" value="Unassembled WGS sequence"/>
</dbReference>
<dbReference type="PANTHER" id="PTHR22642:SF2">
    <property type="entry name" value="PROTEIN LONG AFTER FAR-RED 3"/>
    <property type="match status" value="1"/>
</dbReference>
<evidence type="ECO:0000259" key="2">
    <source>
        <dbReference type="Pfam" id="PF07969"/>
    </source>
</evidence>
<dbReference type="Gene3D" id="3.10.310.70">
    <property type="match status" value="1"/>
</dbReference>
<sequence length="573" mass="63486">MAKYYSSKTDNNAVAYINGKVFTIDQTRPWATGFVVSWDGIFEAVGDDAEIMAVADARRLATYDLGGRFVMPGIHDAHTHLLMAGEGKVWQTNIGWESTEKSIASDLERNMCNCRYAHIVGDWVVGNFYLPSLFPEGRPDRKYLDDVFPTTPVLIREMSGHKVLVNSEALRRMNLDPYTSQPPPGGVFVRRPEDGAMTGELFETATGAAWTKLPIPPLAIVKESIRRSIKTCHRYGITSIQEASANTLYLHALRELEEENRLDLDVHPHIVCGNEFFSCETKQSLEALLDVAEAFRSRHVDSRFVKFWLDGSPIEPGSTHCSLDDHGVPDKKFLFFDDETLLEAVRRYDARGFTCKMHAAGEGSVRQALDVYQAVRAGNANGPRHEIAHSNAIHPDDFSRLAALRVTAEMSPSVFHIADTFEQIGHTLRYEFDRVHLAGARTTIGTDYPITKTPNLLPPVAGLVGKVTVDPRRATRTGSPRAEEAEESHDDGSKTAGEVSGPILCYLLTLGAAEALGKENTTGSIEVGKKANFVAFSHDLSKGEFADAEVLQTWFEGRVVFSREELEEEARSL</sequence>
<dbReference type="SUPFAM" id="SSF51556">
    <property type="entry name" value="Metallo-dependent hydrolases"/>
    <property type="match status" value="1"/>
</dbReference>
<proteinExistence type="predicted"/>